<dbReference type="PROSITE" id="PS51775">
    <property type="entry name" value="GTD_BINDING"/>
    <property type="match status" value="1"/>
</dbReference>
<dbReference type="Pfam" id="PF04576">
    <property type="entry name" value="Zein-binding"/>
    <property type="match status" value="1"/>
</dbReference>
<dbReference type="InterPro" id="IPR007656">
    <property type="entry name" value="GTD-bd"/>
</dbReference>
<gene>
    <name evidence="9" type="ORF">C3L33_07427</name>
</gene>
<proteinExistence type="predicted"/>
<keyword evidence="2 7" id="KW-0812">Transmembrane</keyword>
<dbReference type="OrthoDB" id="1047602at2759"/>
<keyword evidence="5" id="KW-0175">Coiled coil</keyword>
<dbReference type="AlphaFoldDB" id="A0A6A4M1P0"/>
<keyword evidence="3 7" id="KW-1133">Transmembrane helix</keyword>
<feature type="compositionally biased region" description="Basic and acidic residues" evidence="6">
    <location>
        <begin position="392"/>
        <end position="401"/>
    </location>
</feature>
<feature type="transmembrane region" description="Helical" evidence="7">
    <location>
        <begin position="21"/>
        <end position="45"/>
    </location>
</feature>
<accession>A0A6A4M1P0</accession>
<evidence type="ECO:0000256" key="4">
    <source>
        <dbReference type="ARBA" id="ARBA00023136"/>
    </source>
</evidence>
<evidence type="ECO:0000313" key="10">
    <source>
        <dbReference type="Proteomes" id="UP000428333"/>
    </source>
</evidence>
<feature type="compositionally biased region" description="Acidic residues" evidence="6">
    <location>
        <begin position="205"/>
        <end position="216"/>
    </location>
</feature>
<dbReference type="PANTHER" id="PTHR31448:SF55">
    <property type="entry name" value="MYOSIN-BINDING PROTEIN 3-LIKE ISOFORM X1"/>
    <property type="match status" value="1"/>
</dbReference>
<feature type="coiled-coil region" evidence="5">
    <location>
        <begin position="491"/>
        <end position="571"/>
    </location>
</feature>
<dbReference type="InterPro" id="IPR039306">
    <property type="entry name" value="MYOB"/>
</dbReference>
<feature type="domain" description="GTD-binding" evidence="8">
    <location>
        <begin position="471"/>
        <end position="569"/>
    </location>
</feature>
<sequence length="720" mass="80535">MAVKPMATVNLERKPRGFIDNLSSMAFEWLLIFLLFLDAALSYLLTKLARYCELQTPCLLCSRLDHVFGNEKPGFYRSLLCSNHRMEISSLVSCHVHGKLADACRMCEECLMSFAIRTKTTPESYRARTSTQRLLQLPVGFGTLKTSAKPPLPRLPGRGRLTRRDSFKKIKDKIPGSTLPRRLGNTGGNALSHVGYTELKINSDSESEYPFSDDDDRSSVIRENTSPTESLGSLPKSHTKEDLASVDQTHQGSDPGPSLLDQCIPLEVNDPRDVDCLGSDNYIGHGLGELNWEQANPKQYSSALPDFISLDDVSPSSNVINGGGISEDKSDGPLPHNSTLSMLSELVVPNGVPSSSNHGEVSAFSSTTTAECIKNDHDLDDNAPSMSSNRSPSDKCKLSDTGKGREVYGMIDELYERSSSAKVHDQILSVSEIGRSPGNASPRWNGHQDELQRIDASALMGFGVSEIEGESSFDRLKRQVEYDRSCLSSLYKELEEERNASEVAAHQAMAMITRLQEEKASLHMEALQYLRMMEEQAEYDMEALEKANDLLAEKEKEVQDLEAELEFYRANYPDETKVESLPLETSNSKLDKDQNIKSFLLDFEGEKLYISQCLKELERKLYPIKSLSSRGTQKDHQKEENGFLTPNDLSAQEFLLQKVLTSQLRKIVMLQALEADRNFLDHALSSLRNGNDGLQFIKEIAHQLQELRKIRIEKRCLSVS</sequence>
<keyword evidence="10" id="KW-1185">Reference proteome</keyword>
<evidence type="ECO:0000256" key="2">
    <source>
        <dbReference type="ARBA" id="ARBA00022692"/>
    </source>
</evidence>
<reference evidence="9 10" key="1">
    <citation type="journal article" date="2019" name="Genome Biol. Evol.">
        <title>The Rhododendron genome and chromosomal organization provide insight into shared whole-genome duplications across the heath family (Ericaceae).</title>
        <authorList>
            <person name="Soza V.L."/>
            <person name="Lindsley D."/>
            <person name="Waalkes A."/>
            <person name="Ramage E."/>
            <person name="Patwardhan R.P."/>
            <person name="Burton J.N."/>
            <person name="Adey A."/>
            <person name="Kumar A."/>
            <person name="Qiu R."/>
            <person name="Shendure J."/>
            <person name="Hall B."/>
        </authorList>
    </citation>
    <scope>NUCLEOTIDE SEQUENCE [LARGE SCALE GENOMIC DNA]</scope>
    <source>
        <strain evidence="9">RSF 1966-606</strain>
    </source>
</reference>
<evidence type="ECO:0000256" key="5">
    <source>
        <dbReference type="SAM" id="Coils"/>
    </source>
</evidence>
<feature type="region of interest" description="Disordered" evidence="6">
    <location>
        <begin position="375"/>
        <end position="401"/>
    </location>
</feature>
<dbReference type="Proteomes" id="UP000428333">
    <property type="component" value="Linkage Group LG04"/>
</dbReference>
<evidence type="ECO:0000256" key="7">
    <source>
        <dbReference type="SAM" id="Phobius"/>
    </source>
</evidence>
<evidence type="ECO:0000313" key="9">
    <source>
        <dbReference type="EMBL" id="KAE9460677.1"/>
    </source>
</evidence>
<keyword evidence="4 7" id="KW-0472">Membrane</keyword>
<feature type="region of interest" description="Disordered" evidence="6">
    <location>
        <begin position="146"/>
        <end position="165"/>
    </location>
</feature>
<protein>
    <recommendedName>
        <fullName evidence="8">GTD-binding domain-containing protein</fullName>
    </recommendedName>
</protein>
<dbReference type="EMBL" id="QEFC01001001">
    <property type="protein sequence ID" value="KAE9460677.1"/>
    <property type="molecule type" value="Genomic_DNA"/>
</dbReference>
<feature type="compositionally biased region" description="Polar residues" evidence="6">
    <location>
        <begin position="221"/>
        <end position="231"/>
    </location>
</feature>
<evidence type="ECO:0000256" key="6">
    <source>
        <dbReference type="SAM" id="MobiDB-lite"/>
    </source>
</evidence>
<feature type="region of interest" description="Disordered" evidence="6">
    <location>
        <begin position="204"/>
        <end position="261"/>
    </location>
</feature>
<evidence type="ECO:0000256" key="1">
    <source>
        <dbReference type="ARBA" id="ARBA00004167"/>
    </source>
</evidence>
<evidence type="ECO:0000256" key="3">
    <source>
        <dbReference type="ARBA" id="ARBA00022989"/>
    </source>
</evidence>
<organism evidence="9 10">
    <name type="scientific">Rhododendron williamsianum</name>
    <dbReference type="NCBI Taxonomy" id="262921"/>
    <lineage>
        <taxon>Eukaryota</taxon>
        <taxon>Viridiplantae</taxon>
        <taxon>Streptophyta</taxon>
        <taxon>Embryophyta</taxon>
        <taxon>Tracheophyta</taxon>
        <taxon>Spermatophyta</taxon>
        <taxon>Magnoliopsida</taxon>
        <taxon>eudicotyledons</taxon>
        <taxon>Gunneridae</taxon>
        <taxon>Pentapetalae</taxon>
        <taxon>asterids</taxon>
        <taxon>Ericales</taxon>
        <taxon>Ericaceae</taxon>
        <taxon>Ericoideae</taxon>
        <taxon>Rhodoreae</taxon>
        <taxon>Rhododendron</taxon>
    </lineage>
</organism>
<dbReference type="PANTHER" id="PTHR31448">
    <property type="entry name" value="MYOSIN-BINDING PROTEIN 2"/>
    <property type="match status" value="1"/>
</dbReference>
<comment type="subcellular location">
    <subcellularLocation>
        <location evidence="1">Membrane</location>
        <topology evidence="1">Single-pass membrane protein</topology>
    </subcellularLocation>
</comment>
<feature type="non-terminal residue" evidence="9">
    <location>
        <position position="1"/>
    </location>
</feature>
<dbReference type="GO" id="GO:0080115">
    <property type="term" value="F:myosin XI tail binding"/>
    <property type="evidence" value="ECO:0007669"/>
    <property type="project" value="UniProtKB-ARBA"/>
</dbReference>
<name>A0A6A4M1P0_9ERIC</name>
<comment type="caution">
    <text evidence="9">The sequence shown here is derived from an EMBL/GenBank/DDBJ whole genome shotgun (WGS) entry which is preliminary data.</text>
</comment>
<evidence type="ECO:0000259" key="8">
    <source>
        <dbReference type="PROSITE" id="PS51775"/>
    </source>
</evidence>
<dbReference type="GO" id="GO:0016020">
    <property type="term" value="C:membrane"/>
    <property type="evidence" value="ECO:0007669"/>
    <property type="project" value="UniProtKB-SubCell"/>
</dbReference>